<proteinExistence type="predicted"/>
<protein>
    <submittedName>
        <fullName evidence="2">(apollo) hypothetical protein</fullName>
    </submittedName>
</protein>
<dbReference type="AlphaFoldDB" id="A0A8S3WIZ7"/>
<evidence type="ECO:0000313" key="3">
    <source>
        <dbReference type="Proteomes" id="UP000691718"/>
    </source>
</evidence>
<evidence type="ECO:0000313" key="2">
    <source>
        <dbReference type="EMBL" id="CAG4961186.1"/>
    </source>
</evidence>
<dbReference type="Proteomes" id="UP000691718">
    <property type="component" value="Unassembled WGS sequence"/>
</dbReference>
<keyword evidence="3" id="KW-1185">Reference proteome</keyword>
<accession>A0A8S3WIZ7</accession>
<sequence>MTKFDVLWCDSDEGDLSEEEEETFSHNDVACEQHQTRNGEEGERIEDGVQMHGEHQRVPGSGAPARRTGAGNIPDGRPLGATEPELCGYLFAVAREKS</sequence>
<organism evidence="2 3">
    <name type="scientific">Parnassius apollo</name>
    <name type="common">Apollo butterfly</name>
    <name type="synonym">Papilio apollo</name>
    <dbReference type="NCBI Taxonomy" id="110799"/>
    <lineage>
        <taxon>Eukaryota</taxon>
        <taxon>Metazoa</taxon>
        <taxon>Ecdysozoa</taxon>
        <taxon>Arthropoda</taxon>
        <taxon>Hexapoda</taxon>
        <taxon>Insecta</taxon>
        <taxon>Pterygota</taxon>
        <taxon>Neoptera</taxon>
        <taxon>Endopterygota</taxon>
        <taxon>Lepidoptera</taxon>
        <taxon>Glossata</taxon>
        <taxon>Ditrysia</taxon>
        <taxon>Papilionoidea</taxon>
        <taxon>Papilionidae</taxon>
        <taxon>Parnassiinae</taxon>
        <taxon>Parnassini</taxon>
        <taxon>Parnassius</taxon>
        <taxon>Parnassius</taxon>
    </lineage>
</organism>
<evidence type="ECO:0000256" key="1">
    <source>
        <dbReference type="SAM" id="MobiDB-lite"/>
    </source>
</evidence>
<name>A0A8S3WIZ7_PARAO</name>
<reference evidence="2" key="1">
    <citation type="submission" date="2021-04" db="EMBL/GenBank/DDBJ databases">
        <authorList>
            <person name="Tunstrom K."/>
        </authorList>
    </citation>
    <scope>NUCLEOTIDE SEQUENCE</scope>
</reference>
<comment type="caution">
    <text evidence="2">The sequence shown here is derived from an EMBL/GenBank/DDBJ whole genome shotgun (WGS) entry which is preliminary data.</text>
</comment>
<gene>
    <name evidence="2" type="ORF">PAPOLLO_LOCUS6524</name>
</gene>
<dbReference type="EMBL" id="CAJQZP010000420">
    <property type="protein sequence ID" value="CAG4961186.1"/>
    <property type="molecule type" value="Genomic_DNA"/>
</dbReference>
<feature type="region of interest" description="Disordered" evidence="1">
    <location>
        <begin position="52"/>
        <end position="83"/>
    </location>
</feature>